<reference evidence="3" key="1">
    <citation type="journal article" date="2019" name="Sci. Rep.">
        <title>Draft genome of Tanacetum cinerariifolium, the natural source of mosquito coil.</title>
        <authorList>
            <person name="Yamashiro T."/>
            <person name="Shiraishi A."/>
            <person name="Satake H."/>
            <person name="Nakayama K."/>
        </authorList>
    </citation>
    <scope>NUCLEOTIDE SEQUENCE</scope>
</reference>
<dbReference type="GO" id="GO:0006281">
    <property type="term" value="P:DNA repair"/>
    <property type="evidence" value="ECO:0007669"/>
    <property type="project" value="UniProtKB-KW"/>
</dbReference>
<keyword evidence="1" id="KW-0378">Hydrolase</keyword>
<dbReference type="GO" id="GO:0000723">
    <property type="term" value="P:telomere maintenance"/>
    <property type="evidence" value="ECO:0007669"/>
    <property type="project" value="InterPro"/>
</dbReference>
<keyword evidence="1" id="KW-0547">Nucleotide-binding</keyword>
<comment type="catalytic activity">
    <reaction evidence="1">
        <text>ATP + H2O = ADP + phosphate + H(+)</text>
        <dbReference type="Rhea" id="RHEA:13065"/>
        <dbReference type="ChEBI" id="CHEBI:15377"/>
        <dbReference type="ChEBI" id="CHEBI:15378"/>
        <dbReference type="ChEBI" id="CHEBI:30616"/>
        <dbReference type="ChEBI" id="CHEBI:43474"/>
        <dbReference type="ChEBI" id="CHEBI:456216"/>
        <dbReference type="EC" id="5.6.2.3"/>
    </reaction>
</comment>
<keyword evidence="1" id="KW-0227">DNA damage</keyword>
<dbReference type="Gene3D" id="3.40.50.300">
    <property type="entry name" value="P-loop containing nucleotide triphosphate hydrolases"/>
    <property type="match status" value="1"/>
</dbReference>
<feature type="domain" description="DNA helicase Pif1-like DEAD-box helicase" evidence="2">
    <location>
        <begin position="506"/>
        <end position="573"/>
    </location>
</feature>
<evidence type="ECO:0000256" key="1">
    <source>
        <dbReference type="RuleBase" id="RU363044"/>
    </source>
</evidence>
<evidence type="ECO:0000313" key="3">
    <source>
        <dbReference type="EMBL" id="GFA23483.1"/>
    </source>
</evidence>
<dbReference type="GO" id="GO:0016787">
    <property type="term" value="F:hydrolase activity"/>
    <property type="evidence" value="ECO:0007669"/>
    <property type="project" value="UniProtKB-KW"/>
</dbReference>
<dbReference type="PANTHER" id="PTHR10492:SF96">
    <property type="entry name" value="ATP-DEPENDENT DNA HELICASE"/>
    <property type="match status" value="1"/>
</dbReference>
<dbReference type="InterPro" id="IPR027417">
    <property type="entry name" value="P-loop_NTPase"/>
</dbReference>
<name>A0A699JBL7_TANCI</name>
<keyword evidence="1" id="KW-0233">DNA recombination</keyword>
<dbReference type="GO" id="GO:0005524">
    <property type="term" value="F:ATP binding"/>
    <property type="evidence" value="ECO:0007669"/>
    <property type="project" value="UniProtKB-KW"/>
</dbReference>
<comment type="cofactor">
    <cofactor evidence="1">
        <name>Mg(2+)</name>
        <dbReference type="ChEBI" id="CHEBI:18420"/>
    </cofactor>
</comment>
<comment type="similarity">
    <text evidence="1">Belongs to the helicase family.</text>
</comment>
<dbReference type="AlphaFoldDB" id="A0A699JBL7"/>
<dbReference type="GO" id="GO:0043139">
    <property type="term" value="F:5'-3' DNA helicase activity"/>
    <property type="evidence" value="ECO:0007669"/>
    <property type="project" value="UniProtKB-EC"/>
</dbReference>
<comment type="caution">
    <text evidence="3">The sequence shown here is derived from an EMBL/GenBank/DDBJ whole genome shotgun (WGS) entry which is preliminary data.</text>
</comment>
<evidence type="ECO:0000259" key="2">
    <source>
        <dbReference type="Pfam" id="PF05970"/>
    </source>
</evidence>
<feature type="non-terminal residue" evidence="3">
    <location>
        <position position="1"/>
    </location>
</feature>
<keyword evidence="1" id="KW-0234">DNA repair</keyword>
<dbReference type="SUPFAM" id="SSF52540">
    <property type="entry name" value="P-loop containing nucleoside triphosphate hydrolases"/>
    <property type="match status" value="1"/>
</dbReference>
<dbReference type="InterPro" id="IPR010285">
    <property type="entry name" value="DNA_helicase_pif1-like_DEAD"/>
</dbReference>
<dbReference type="GO" id="GO:0006310">
    <property type="term" value="P:DNA recombination"/>
    <property type="evidence" value="ECO:0007669"/>
    <property type="project" value="UniProtKB-KW"/>
</dbReference>
<dbReference type="PANTHER" id="PTHR10492">
    <property type="match status" value="1"/>
</dbReference>
<dbReference type="Pfam" id="PF05970">
    <property type="entry name" value="PIF1"/>
    <property type="match status" value="2"/>
</dbReference>
<protein>
    <recommendedName>
        <fullName evidence="1">ATP-dependent DNA helicase</fullName>
        <ecNumber evidence="1">5.6.2.3</ecNumber>
    </recommendedName>
</protein>
<feature type="domain" description="DNA helicase Pif1-like DEAD-box helicase" evidence="2">
    <location>
        <begin position="277"/>
        <end position="442"/>
    </location>
</feature>
<dbReference type="EC" id="5.6.2.3" evidence="1"/>
<proteinExistence type="inferred from homology"/>
<organism evidence="3">
    <name type="scientific">Tanacetum cinerariifolium</name>
    <name type="common">Dalmatian daisy</name>
    <name type="synonym">Chrysanthemum cinerariifolium</name>
    <dbReference type="NCBI Taxonomy" id="118510"/>
    <lineage>
        <taxon>Eukaryota</taxon>
        <taxon>Viridiplantae</taxon>
        <taxon>Streptophyta</taxon>
        <taxon>Embryophyta</taxon>
        <taxon>Tracheophyta</taxon>
        <taxon>Spermatophyta</taxon>
        <taxon>Magnoliopsida</taxon>
        <taxon>eudicotyledons</taxon>
        <taxon>Gunneridae</taxon>
        <taxon>Pentapetalae</taxon>
        <taxon>asterids</taxon>
        <taxon>campanulids</taxon>
        <taxon>Asterales</taxon>
        <taxon>Asteraceae</taxon>
        <taxon>Asteroideae</taxon>
        <taxon>Anthemideae</taxon>
        <taxon>Anthemidinae</taxon>
        <taxon>Tanacetum</taxon>
    </lineage>
</organism>
<sequence length="611" mass="69466">SKETDPEGHMVVAEFMIHGPCGAVCPTAACMKNGPTCTDRIAARLTRTDVPNDVDIPSLNEHPRIVTDEIKNYLDSRYIGPHEACWRLFEFDIHYRDPVVQVLAVHAENMQRVVFREKDQLESVANNPHKKKTTLTEWLDYNSHHTDGRQLTYLDFPSKYVWDKSHRDIRTINHIVYPTCRAACEVMGLLGDDKEWESILIEASTTTTPTELRTLLAHIFTHCEVSNPLTLWKRIWNLIIPLPPEDLMLVLTNRLLMEEKSYDRDLMAIQRDKLIHKLNDCQRNIFNLIIHAVAIKIQKLIFVYGHGGTGKTFLWKTIIYALRGEGKIVLAVASFGIASLLLPSGRTAYSRFKLPLDLSDSSVCLVTKNTQLARLLKETDLIIWDESPMNDRRCFETLDRTLRYILDTPNKLFGGKPIMLGGDFRQTLPVKKSASRSSCVTIMRVSLHKPPTILMFLSNIIGLPIFRFNSWGGMPEKFSVFKYLTGYRSSTSPPLCPCGMASSLLMQTLPVKKSASRTEIIGSSIAESYLWHSFKLFLLTENMRLTQGTLTEVEKTEVLTFAQWLLNVGDGVLGVPDESDPENTSWLEIPTLRKTTFLEFNCVNNCDKKSI</sequence>
<accession>A0A699JBL7</accession>
<dbReference type="EMBL" id="BKCJ010390027">
    <property type="protein sequence ID" value="GFA23483.1"/>
    <property type="molecule type" value="Genomic_DNA"/>
</dbReference>
<gene>
    <name evidence="3" type="ORF">Tci_595455</name>
</gene>
<keyword evidence="1" id="KW-0067">ATP-binding</keyword>
<keyword evidence="1 3" id="KW-0347">Helicase</keyword>